<feature type="transmembrane region" description="Helical" evidence="1">
    <location>
        <begin position="51"/>
        <end position="77"/>
    </location>
</feature>
<dbReference type="InterPro" id="IPR051533">
    <property type="entry name" value="WaaL-like"/>
</dbReference>
<name>A0A0P7YZZ0_9CYAN</name>
<sequence length="488" mass="53561">MRYPPSLNAHSPKQLRPAIAWIAIITFILLTLLCVVARLGMVLNLLFPAGALVVAALLYVRYPLMYVSFTWWLWFLAAWVRRLADFYGAGWTDPSPILLAPLLATMISAITFLRCIRHPTVGLPFLLCIASVAYGFLVGMLLNSPQTVLLSFVGWSAPVFFGFHLFTHWQHYPHYRQTLQRTFLWGVVVMGGYGIVQYLFAPPWDQFWLAQALIHDGFNSAGVPEPLGIRVFSTLNAPQPFAGIMMAGVLLMLTTTSKLQPLAATLGAIAILLSLARSAWIGLIVGLLVLIPSLKSSLQIRLIGGLLALLLLIVPIVQIEPFASTILPRVQGLSNTQDVSIQDRTTGYQQLLGEAFSDITGRGLGFSLENNSIGSRDSGILSLWFSLGWLGSLPYLTGICLLLLSLFQTPVSRFDLFASAARAIAVGTFLQIGLNIITAGQLAMVLWAFLGIGMAARQYHTYHQRLQQNSPQQNTLPGLLSASAYHQN</sequence>
<feature type="transmembrane region" description="Helical" evidence="1">
    <location>
        <begin position="20"/>
        <end position="39"/>
    </location>
</feature>
<feature type="transmembrane region" description="Helical" evidence="1">
    <location>
        <begin position="148"/>
        <end position="170"/>
    </location>
</feature>
<dbReference type="STRING" id="1666911.HLUCCA11_06870"/>
<feature type="transmembrane region" description="Helical" evidence="1">
    <location>
        <begin position="123"/>
        <end position="142"/>
    </location>
</feature>
<gene>
    <name evidence="2" type="ORF">HLUCCA11_06870</name>
</gene>
<feature type="transmembrane region" description="Helical" evidence="1">
    <location>
        <begin position="182"/>
        <end position="200"/>
    </location>
</feature>
<protein>
    <submittedName>
        <fullName evidence="2">O-antigen ligase like membrane protein</fullName>
    </submittedName>
</protein>
<feature type="transmembrane region" description="Helical" evidence="1">
    <location>
        <begin position="266"/>
        <end position="292"/>
    </location>
</feature>
<evidence type="ECO:0000256" key="1">
    <source>
        <dbReference type="SAM" id="Phobius"/>
    </source>
</evidence>
<proteinExistence type="predicted"/>
<comment type="caution">
    <text evidence="2">The sequence shown here is derived from an EMBL/GenBank/DDBJ whole genome shotgun (WGS) entry which is preliminary data.</text>
</comment>
<keyword evidence="1" id="KW-0812">Transmembrane</keyword>
<feature type="transmembrane region" description="Helical" evidence="1">
    <location>
        <begin position="97"/>
        <end position="116"/>
    </location>
</feature>
<dbReference type="GO" id="GO:0016874">
    <property type="term" value="F:ligase activity"/>
    <property type="evidence" value="ECO:0007669"/>
    <property type="project" value="UniProtKB-KW"/>
</dbReference>
<feature type="transmembrane region" description="Helical" evidence="1">
    <location>
        <begin position="381"/>
        <end position="404"/>
    </location>
</feature>
<reference evidence="2 3" key="1">
    <citation type="submission" date="2015-09" db="EMBL/GenBank/DDBJ databases">
        <title>Identification and resolution of microdiversity through metagenomic sequencing of parallel consortia.</title>
        <authorList>
            <person name="Nelson W.C."/>
            <person name="Romine M.F."/>
            <person name="Lindemann S.R."/>
        </authorList>
    </citation>
    <scope>NUCLEOTIDE SEQUENCE [LARGE SCALE GENOMIC DNA]</scope>
    <source>
        <strain evidence="2">Ana</strain>
    </source>
</reference>
<evidence type="ECO:0000313" key="2">
    <source>
        <dbReference type="EMBL" id="KPQ36248.1"/>
    </source>
</evidence>
<keyword evidence="1" id="KW-1133">Transmembrane helix</keyword>
<organism evidence="2 3">
    <name type="scientific">Phormidesmis priestleyi Ana</name>
    <dbReference type="NCBI Taxonomy" id="1666911"/>
    <lineage>
        <taxon>Bacteria</taxon>
        <taxon>Bacillati</taxon>
        <taxon>Cyanobacteriota</taxon>
        <taxon>Cyanophyceae</taxon>
        <taxon>Leptolyngbyales</taxon>
        <taxon>Leptolyngbyaceae</taxon>
        <taxon>Phormidesmis</taxon>
    </lineage>
</organism>
<feature type="transmembrane region" description="Helical" evidence="1">
    <location>
        <begin position="424"/>
        <end position="450"/>
    </location>
</feature>
<feature type="transmembrane region" description="Helical" evidence="1">
    <location>
        <begin position="298"/>
        <end position="319"/>
    </location>
</feature>
<dbReference type="AlphaFoldDB" id="A0A0P7YZZ0"/>
<evidence type="ECO:0000313" key="3">
    <source>
        <dbReference type="Proteomes" id="UP000050465"/>
    </source>
</evidence>
<accession>A0A0P7YZZ0</accession>
<dbReference type="PANTHER" id="PTHR37422:SF13">
    <property type="entry name" value="LIPOPOLYSACCHARIDE BIOSYNTHESIS PROTEIN PA4999-RELATED"/>
    <property type="match status" value="1"/>
</dbReference>
<dbReference type="Proteomes" id="UP000050465">
    <property type="component" value="Unassembled WGS sequence"/>
</dbReference>
<keyword evidence="1" id="KW-0472">Membrane</keyword>
<dbReference type="EMBL" id="LJZR01000007">
    <property type="protein sequence ID" value="KPQ36248.1"/>
    <property type="molecule type" value="Genomic_DNA"/>
</dbReference>
<keyword evidence="2" id="KW-0436">Ligase</keyword>
<dbReference type="PANTHER" id="PTHR37422">
    <property type="entry name" value="TEICHURONIC ACID BIOSYNTHESIS PROTEIN TUAE"/>
    <property type="match status" value="1"/>
</dbReference>